<evidence type="ECO:0000313" key="1">
    <source>
        <dbReference type="EMBL" id="KAK8877697.1"/>
    </source>
</evidence>
<name>A0ABR2JJ74_9PEZI</name>
<reference evidence="1 2" key="1">
    <citation type="journal article" date="2024" name="IMA Fungus">
        <title>Apiospora arundinis, a panoply of carbohydrate-active enzymes and secondary metabolites.</title>
        <authorList>
            <person name="Sorensen T."/>
            <person name="Petersen C."/>
            <person name="Muurmann A.T."/>
            <person name="Christiansen J.V."/>
            <person name="Brundto M.L."/>
            <person name="Overgaard C.K."/>
            <person name="Boysen A.T."/>
            <person name="Wollenberg R.D."/>
            <person name="Larsen T.O."/>
            <person name="Sorensen J.L."/>
            <person name="Nielsen K.L."/>
            <person name="Sondergaard T.E."/>
        </authorList>
    </citation>
    <scope>NUCLEOTIDE SEQUENCE [LARGE SCALE GENOMIC DNA]</scope>
    <source>
        <strain evidence="1 2">AAU 773</strain>
    </source>
</reference>
<dbReference type="Proteomes" id="UP001390339">
    <property type="component" value="Unassembled WGS sequence"/>
</dbReference>
<sequence length="451" mass="51986">MDQLPPEIKGPIIRLAIETLPESENRALYATVSREWRDHAEPALFETITINTRRLSEAHAIMTPTRLSHVRRINLEAFLPEVQNAWTESEERRTRKKDKALFLQLSDTLNHINRWKITYREVELYLRLRISEESAYDEPRLINRLPSPVSLPPETYRELPAVNFVTKFRYYSVDSKTSWLRPKACCEIASRFPRLRSAEWDLNDILFPGRVVEARAEFAVAVALIPESVRDIYLDYNHRGHPMCYSKISLIPTHIPDPLGLALRQLSKQLEKLTLFSAIGSEFFSDSAADDKTGPDTDEDTPLWRYMREIRITADYKTAQGIEYFDDIQSLDIIPIHGEINRLHLASSRAAARMPNLEHLSIEWGIVKGWAYTRRHEHGAQLVVKNLSGLPRDIEEAWCTAAGVHLGEGAKLLFGVTFDPREVDDLREQMLSTDGEHNNRPVRSIKWTRTV</sequence>
<evidence type="ECO:0000313" key="2">
    <source>
        <dbReference type="Proteomes" id="UP001390339"/>
    </source>
</evidence>
<protein>
    <recommendedName>
        <fullName evidence="3">F-box domain-containing protein</fullName>
    </recommendedName>
</protein>
<comment type="caution">
    <text evidence="1">The sequence shown here is derived from an EMBL/GenBank/DDBJ whole genome shotgun (WGS) entry which is preliminary data.</text>
</comment>
<organism evidence="1 2">
    <name type="scientific">Apiospora arundinis</name>
    <dbReference type="NCBI Taxonomy" id="335852"/>
    <lineage>
        <taxon>Eukaryota</taxon>
        <taxon>Fungi</taxon>
        <taxon>Dikarya</taxon>
        <taxon>Ascomycota</taxon>
        <taxon>Pezizomycotina</taxon>
        <taxon>Sordariomycetes</taxon>
        <taxon>Xylariomycetidae</taxon>
        <taxon>Amphisphaeriales</taxon>
        <taxon>Apiosporaceae</taxon>
        <taxon>Apiospora</taxon>
    </lineage>
</organism>
<accession>A0ABR2JJ74</accession>
<gene>
    <name evidence="1" type="ORF">PGQ11_002643</name>
</gene>
<dbReference type="EMBL" id="JAPCWZ010000002">
    <property type="protein sequence ID" value="KAK8877697.1"/>
    <property type="molecule type" value="Genomic_DNA"/>
</dbReference>
<keyword evidence="2" id="KW-1185">Reference proteome</keyword>
<evidence type="ECO:0008006" key="3">
    <source>
        <dbReference type="Google" id="ProtNLM"/>
    </source>
</evidence>
<proteinExistence type="predicted"/>